<gene>
    <name evidence="2" type="ORF">C2G38_2228084</name>
</gene>
<sequence length="65" mass="7542">MLPTSEKEQTIPVKNNHHNQVIEHYEEKDKEILVPIAITNIIKFLSIIGLKLLYFSIKYATNTFA</sequence>
<name>A0A397TWB2_9GLOM</name>
<feature type="transmembrane region" description="Helical" evidence="1">
    <location>
        <begin position="32"/>
        <end position="54"/>
    </location>
</feature>
<proteinExistence type="predicted"/>
<keyword evidence="1" id="KW-0812">Transmembrane</keyword>
<protein>
    <submittedName>
        <fullName evidence="2">Uncharacterized protein</fullName>
    </submittedName>
</protein>
<reference evidence="2 3" key="1">
    <citation type="submission" date="2018-06" db="EMBL/GenBank/DDBJ databases">
        <title>Comparative genomics reveals the genomic features of Rhizophagus irregularis, R. cerebriforme, R. diaphanum and Gigaspora rosea, and their symbiotic lifestyle signature.</title>
        <authorList>
            <person name="Morin E."/>
            <person name="San Clemente H."/>
            <person name="Chen E.C.H."/>
            <person name="De La Providencia I."/>
            <person name="Hainaut M."/>
            <person name="Kuo A."/>
            <person name="Kohler A."/>
            <person name="Murat C."/>
            <person name="Tang N."/>
            <person name="Roy S."/>
            <person name="Loubradou J."/>
            <person name="Henrissat B."/>
            <person name="Grigoriev I.V."/>
            <person name="Corradi N."/>
            <person name="Roux C."/>
            <person name="Martin F.M."/>
        </authorList>
    </citation>
    <scope>NUCLEOTIDE SEQUENCE [LARGE SCALE GENOMIC DNA]</scope>
    <source>
        <strain evidence="2 3">DAOM 194757</strain>
    </source>
</reference>
<dbReference type="EMBL" id="QKWP01002729">
    <property type="protein sequence ID" value="RIB02340.1"/>
    <property type="molecule type" value="Genomic_DNA"/>
</dbReference>
<evidence type="ECO:0000313" key="2">
    <source>
        <dbReference type="EMBL" id="RIB02340.1"/>
    </source>
</evidence>
<keyword evidence="3" id="KW-1185">Reference proteome</keyword>
<evidence type="ECO:0000313" key="3">
    <source>
        <dbReference type="Proteomes" id="UP000266673"/>
    </source>
</evidence>
<comment type="caution">
    <text evidence="2">The sequence shown here is derived from an EMBL/GenBank/DDBJ whole genome shotgun (WGS) entry which is preliminary data.</text>
</comment>
<dbReference type="AlphaFoldDB" id="A0A397TWB2"/>
<dbReference type="Proteomes" id="UP000266673">
    <property type="component" value="Unassembled WGS sequence"/>
</dbReference>
<organism evidence="2 3">
    <name type="scientific">Gigaspora rosea</name>
    <dbReference type="NCBI Taxonomy" id="44941"/>
    <lineage>
        <taxon>Eukaryota</taxon>
        <taxon>Fungi</taxon>
        <taxon>Fungi incertae sedis</taxon>
        <taxon>Mucoromycota</taxon>
        <taxon>Glomeromycotina</taxon>
        <taxon>Glomeromycetes</taxon>
        <taxon>Diversisporales</taxon>
        <taxon>Gigasporaceae</taxon>
        <taxon>Gigaspora</taxon>
    </lineage>
</organism>
<keyword evidence="1" id="KW-0472">Membrane</keyword>
<evidence type="ECO:0000256" key="1">
    <source>
        <dbReference type="SAM" id="Phobius"/>
    </source>
</evidence>
<accession>A0A397TWB2</accession>
<keyword evidence="1" id="KW-1133">Transmembrane helix</keyword>